<gene>
    <name evidence="1" type="ORF">L6164_022820</name>
</gene>
<proteinExistence type="predicted"/>
<protein>
    <submittedName>
        <fullName evidence="1">Uncharacterized protein</fullName>
    </submittedName>
</protein>
<comment type="caution">
    <text evidence="1">The sequence shown here is derived from an EMBL/GenBank/DDBJ whole genome shotgun (WGS) entry which is preliminary data.</text>
</comment>
<evidence type="ECO:0000313" key="2">
    <source>
        <dbReference type="Proteomes" id="UP000828941"/>
    </source>
</evidence>
<name>A0ACB9MHP1_BAUVA</name>
<keyword evidence="2" id="KW-1185">Reference proteome</keyword>
<evidence type="ECO:0000313" key="1">
    <source>
        <dbReference type="EMBL" id="KAI4323193.1"/>
    </source>
</evidence>
<accession>A0ACB9MHP1</accession>
<organism evidence="1 2">
    <name type="scientific">Bauhinia variegata</name>
    <name type="common">Purple orchid tree</name>
    <name type="synonym">Phanera variegata</name>
    <dbReference type="NCBI Taxonomy" id="167791"/>
    <lineage>
        <taxon>Eukaryota</taxon>
        <taxon>Viridiplantae</taxon>
        <taxon>Streptophyta</taxon>
        <taxon>Embryophyta</taxon>
        <taxon>Tracheophyta</taxon>
        <taxon>Spermatophyta</taxon>
        <taxon>Magnoliopsida</taxon>
        <taxon>eudicotyledons</taxon>
        <taxon>Gunneridae</taxon>
        <taxon>Pentapetalae</taxon>
        <taxon>rosids</taxon>
        <taxon>fabids</taxon>
        <taxon>Fabales</taxon>
        <taxon>Fabaceae</taxon>
        <taxon>Cercidoideae</taxon>
        <taxon>Cercideae</taxon>
        <taxon>Bauhiniinae</taxon>
        <taxon>Bauhinia</taxon>
    </lineage>
</organism>
<dbReference type="Proteomes" id="UP000828941">
    <property type="component" value="Chromosome 9"/>
</dbReference>
<reference evidence="1 2" key="1">
    <citation type="journal article" date="2022" name="DNA Res.">
        <title>Chromosomal-level genome assembly of the orchid tree Bauhinia variegata (Leguminosae; Cercidoideae) supports the allotetraploid origin hypothesis of Bauhinia.</title>
        <authorList>
            <person name="Zhong Y."/>
            <person name="Chen Y."/>
            <person name="Zheng D."/>
            <person name="Pang J."/>
            <person name="Liu Y."/>
            <person name="Luo S."/>
            <person name="Meng S."/>
            <person name="Qian L."/>
            <person name="Wei D."/>
            <person name="Dai S."/>
            <person name="Zhou R."/>
        </authorList>
    </citation>
    <scope>NUCLEOTIDE SEQUENCE [LARGE SCALE GENOMIC DNA]</scope>
    <source>
        <strain evidence="1">BV-YZ2020</strain>
    </source>
</reference>
<sequence length="181" mass="19951">MVFLKASILFHLLLLTLSHNLVSADEKLVMKECQNAKVPIACFQCLEADPSSRKTDIKGLAAIMLTCVGGQADIMTANMSDWAATEKDPLLKNMYEECQEDFASAKQEILTAKVALTNNNPGESLKCLGIAFNGYFDCHDAVIFIITRIPKEKSDPIIKTLSLYNDLSEDASSLIESLIHH</sequence>
<dbReference type="EMBL" id="CM039434">
    <property type="protein sequence ID" value="KAI4323193.1"/>
    <property type="molecule type" value="Genomic_DNA"/>
</dbReference>